<feature type="compositionally biased region" description="Polar residues" evidence="1">
    <location>
        <begin position="185"/>
        <end position="206"/>
    </location>
</feature>
<feature type="region of interest" description="Disordered" evidence="1">
    <location>
        <begin position="183"/>
        <end position="208"/>
    </location>
</feature>
<protein>
    <submittedName>
        <fullName evidence="2">Uncharacterized protein</fullName>
    </submittedName>
</protein>
<dbReference type="AlphaFoldDB" id="A0A2T2NYE6"/>
<dbReference type="Proteomes" id="UP000240883">
    <property type="component" value="Unassembled WGS sequence"/>
</dbReference>
<organism evidence="2 3">
    <name type="scientific">Corynespora cassiicola Philippines</name>
    <dbReference type="NCBI Taxonomy" id="1448308"/>
    <lineage>
        <taxon>Eukaryota</taxon>
        <taxon>Fungi</taxon>
        <taxon>Dikarya</taxon>
        <taxon>Ascomycota</taxon>
        <taxon>Pezizomycotina</taxon>
        <taxon>Dothideomycetes</taxon>
        <taxon>Pleosporomycetidae</taxon>
        <taxon>Pleosporales</taxon>
        <taxon>Corynesporascaceae</taxon>
        <taxon>Corynespora</taxon>
    </lineage>
</organism>
<evidence type="ECO:0000256" key="1">
    <source>
        <dbReference type="SAM" id="MobiDB-lite"/>
    </source>
</evidence>
<evidence type="ECO:0000313" key="2">
    <source>
        <dbReference type="EMBL" id="PSN70443.1"/>
    </source>
</evidence>
<keyword evidence="3" id="KW-1185">Reference proteome</keyword>
<dbReference type="OrthoDB" id="3800277at2759"/>
<evidence type="ECO:0000313" key="3">
    <source>
        <dbReference type="Proteomes" id="UP000240883"/>
    </source>
</evidence>
<reference evidence="2 3" key="1">
    <citation type="journal article" date="2018" name="Front. Microbiol.">
        <title>Genome-Wide Analysis of Corynespora cassiicola Leaf Fall Disease Putative Effectors.</title>
        <authorList>
            <person name="Lopez D."/>
            <person name="Ribeiro S."/>
            <person name="Label P."/>
            <person name="Fumanal B."/>
            <person name="Venisse J.S."/>
            <person name="Kohler A."/>
            <person name="de Oliveira R.R."/>
            <person name="Labutti K."/>
            <person name="Lipzen A."/>
            <person name="Lail K."/>
            <person name="Bauer D."/>
            <person name="Ohm R.A."/>
            <person name="Barry K.W."/>
            <person name="Spatafora J."/>
            <person name="Grigoriev I.V."/>
            <person name="Martin F.M."/>
            <person name="Pujade-Renaud V."/>
        </authorList>
    </citation>
    <scope>NUCLEOTIDE SEQUENCE [LARGE SCALE GENOMIC DNA]</scope>
    <source>
        <strain evidence="2 3">Philippines</strain>
    </source>
</reference>
<sequence length="244" mass="27448">MAHNPVRNLVNLGSLNTPSLGPGQIQSRLRHAYFEHGSMYINSPGSTAHGRLESDMRMIHHFLCNPSTRIQEIKEKDVARQRLIIVRLHDNHDALDILVRHAADHEPFSVHSIRFRMQDGTLEFIEEPISPPNKLPHLRYETNFRKGISTFLGAFVDGILQSTTRLGNGLQVASTKSLRQVAESKASSSEVPSQPQHSLSRASDLTQKNDLELEAKRLELKEKELELQIKKRRPGSDSGLLSST</sequence>
<accession>A0A2T2NYE6</accession>
<dbReference type="EMBL" id="KZ678132">
    <property type="protein sequence ID" value="PSN70443.1"/>
    <property type="molecule type" value="Genomic_DNA"/>
</dbReference>
<name>A0A2T2NYE6_CORCC</name>
<gene>
    <name evidence="2" type="ORF">BS50DRAFT_585868</name>
</gene>
<proteinExistence type="predicted"/>
<dbReference type="STRING" id="1448308.A0A2T2NYE6"/>